<dbReference type="Gene3D" id="1.20.1560.10">
    <property type="entry name" value="ABC transporter type 1, transmembrane domain"/>
    <property type="match status" value="1"/>
</dbReference>
<evidence type="ECO:0000259" key="9">
    <source>
        <dbReference type="PROSITE" id="PS50893"/>
    </source>
</evidence>
<dbReference type="OrthoDB" id="9770415at2"/>
<evidence type="ECO:0000256" key="5">
    <source>
        <dbReference type="ARBA" id="ARBA00022840"/>
    </source>
</evidence>
<dbReference type="Gene3D" id="3.40.50.300">
    <property type="entry name" value="P-loop containing nucleotide triphosphate hydrolases"/>
    <property type="match status" value="1"/>
</dbReference>
<dbReference type="GO" id="GO:0034040">
    <property type="term" value="F:ATPase-coupled lipid transmembrane transporter activity"/>
    <property type="evidence" value="ECO:0007669"/>
    <property type="project" value="TreeGrafter"/>
</dbReference>
<evidence type="ECO:0000256" key="8">
    <source>
        <dbReference type="SAM" id="Phobius"/>
    </source>
</evidence>
<gene>
    <name evidence="11" type="ORF">F9U64_12195</name>
</gene>
<dbReference type="GO" id="GO:0016887">
    <property type="term" value="F:ATP hydrolysis activity"/>
    <property type="evidence" value="ECO:0007669"/>
    <property type="project" value="InterPro"/>
</dbReference>
<dbReference type="GO" id="GO:0005886">
    <property type="term" value="C:plasma membrane"/>
    <property type="evidence" value="ECO:0007669"/>
    <property type="project" value="UniProtKB-SubCell"/>
</dbReference>
<dbReference type="InterPro" id="IPR011527">
    <property type="entry name" value="ABC1_TM_dom"/>
</dbReference>
<keyword evidence="3 8" id="KW-0812">Transmembrane</keyword>
<feature type="transmembrane region" description="Helical" evidence="8">
    <location>
        <begin position="263"/>
        <end position="285"/>
    </location>
</feature>
<evidence type="ECO:0000313" key="11">
    <source>
        <dbReference type="EMBL" id="KAB8133655.1"/>
    </source>
</evidence>
<dbReference type="GO" id="GO:0005524">
    <property type="term" value="F:ATP binding"/>
    <property type="evidence" value="ECO:0007669"/>
    <property type="project" value="UniProtKB-KW"/>
</dbReference>
<dbReference type="PANTHER" id="PTHR24221">
    <property type="entry name" value="ATP-BINDING CASSETTE SUB-FAMILY B"/>
    <property type="match status" value="1"/>
</dbReference>
<dbReference type="InterPro" id="IPR039421">
    <property type="entry name" value="Type_1_exporter"/>
</dbReference>
<comment type="caution">
    <text evidence="11">The sequence shown here is derived from an EMBL/GenBank/DDBJ whole genome shotgun (WGS) entry which is preliminary data.</text>
</comment>
<evidence type="ECO:0000259" key="10">
    <source>
        <dbReference type="PROSITE" id="PS50929"/>
    </source>
</evidence>
<dbReference type="Pfam" id="PF00005">
    <property type="entry name" value="ABC_tran"/>
    <property type="match status" value="1"/>
</dbReference>
<keyword evidence="6 8" id="KW-1133">Transmembrane helix</keyword>
<dbReference type="FunFam" id="3.40.50.300:FF:000218">
    <property type="entry name" value="Multidrug ABC transporter ATP-binding protein"/>
    <property type="match status" value="1"/>
</dbReference>
<keyword evidence="7 8" id="KW-0472">Membrane</keyword>
<evidence type="ECO:0000256" key="1">
    <source>
        <dbReference type="ARBA" id="ARBA00004651"/>
    </source>
</evidence>
<keyword evidence="12" id="KW-1185">Reference proteome</keyword>
<feature type="transmembrane region" description="Helical" evidence="8">
    <location>
        <begin position="179"/>
        <end position="196"/>
    </location>
</feature>
<dbReference type="AlphaFoldDB" id="A0A7C8GTH2"/>
<dbReference type="PANTHER" id="PTHR24221:SF654">
    <property type="entry name" value="ATP-BINDING CASSETTE SUB-FAMILY B MEMBER 6"/>
    <property type="match status" value="1"/>
</dbReference>
<dbReference type="SMART" id="SM00382">
    <property type="entry name" value="AAA"/>
    <property type="match status" value="1"/>
</dbReference>
<feature type="domain" description="ABC transporter" evidence="9">
    <location>
        <begin position="355"/>
        <end position="591"/>
    </location>
</feature>
<dbReference type="EMBL" id="WEID01000057">
    <property type="protein sequence ID" value="KAB8133655.1"/>
    <property type="molecule type" value="Genomic_DNA"/>
</dbReference>
<comment type="similarity">
    <text evidence="2">Belongs to the ABC transporter superfamily.</text>
</comment>
<comment type="subcellular location">
    <subcellularLocation>
        <location evidence="1">Cell membrane</location>
        <topology evidence="1">Multi-pass membrane protein</topology>
    </subcellularLocation>
</comment>
<feature type="transmembrane region" description="Helical" evidence="8">
    <location>
        <begin position="153"/>
        <end position="173"/>
    </location>
</feature>
<evidence type="ECO:0000256" key="7">
    <source>
        <dbReference type="ARBA" id="ARBA00023136"/>
    </source>
</evidence>
<feature type="transmembrane region" description="Helical" evidence="8">
    <location>
        <begin position="69"/>
        <end position="92"/>
    </location>
</feature>
<dbReference type="PROSITE" id="PS50893">
    <property type="entry name" value="ABC_TRANSPORTER_2"/>
    <property type="match status" value="1"/>
</dbReference>
<reference evidence="11 12" key="1">
    <citation type="submission" date="2019-10" db="EMBL/GenBank/DDBJ databases">
        <title>Gracilibacillus sp. nov. isolated from rice seeds.</title>
        <authorList>
            <person name="He S."/>
        </authorList>
    </citation>
    <scope>NUCLEOTIDE SEQUENCE [LARGE SCALE GENOMIC DNA]</scope>
    <source>
        <strain evidence="11 12">TD8</strain>
    </source>
</reference>
<evidence type="ECO:0000256" key="2">
    <source>
        <dbReference type="ARBA" id="ARBA00005417"/>
    </source>
</evidence>
<dbReference type="InterPro" id="IPR036640">
    <property type="entry name" value="ABC1_TM_sf"/>
</dbReference>
<accession>A0A7C8GTH2</accession>
<dbReference type="InterPro" id="IPR027417">
    <property type="entry name" value="P-loop_NTPase"/>
</dbReference>
<feature type="transmembrane region" description="Helical" evidence="8">
    <location>
        <begin position="21"/>
        <end position="49"/>
    </location>
</feature>
<proteinExistence type="inferred from homology"/>
<evidence type="ECO:0000256" key="6">
    <source>
        <dbReference type="ARBA" id="ARBA00022989"/>
    </source>
</evidence>
<sequence length="596" mass="67107">MKHVFYFLKQIHNHTGAVLYINMLAMTGIGLLDGLAVLLLIPMISMSGIIDMNAEELPFMGFVQLYQSFSPMLGLIIILIIYIMIAVGQVLLQRNITIRNARIQHSFLRYLQIETYQSLLRTNWGFFIQHRRSDLIHILTAEISRTNTGTQSFLKLIASFIITLLQVGLAFYLSPSITSFVLVCGLFLIFINRKFLKQSLDLGKQNVELGKSFLAGITDQINGMKDIKSNSLEERRMEWYGSITKQIQDRHIEFARVKTTSQAFYKIASAVFIAIFIFVAIQLFAAQAAQLTLIIVIFSRLWPRVSGIQNSMEQIAMALPSLQVVRGLQKETSDNTEFDQSFDRYVEPLQVEHGIQCTNASFRYDKQKEVYALKDINLFVPANKITAIVGKSGAGKSTLIDLLMGLNTPDAGDVLVDGRILTSSRIQSLRRSLSYVSQDPFLFNTTIRDNLLMVKPDAIEEEIVEALRFASAYDFVSQLPDGLDTVIGDRGIKLSGGERQRIVLARAILRKPSVLVLDEATSALDTENESNIQEAIELLKGKMTIIVIAHRLSTIRDADQVVVLEDGRIIQQGKYKQLSNINGVFRRMLHRQMVGS</sequence>
<evidence type="ECO:0000256" key="4">
    <source>
        <dbReference type="ARBA" id="ARBA00022741"/>
    </source>
</evidence>
<dbReference type="Pfam" id="PF00664">
    <property type="entry name" value="ABC_membrane"/>
    <property type="match status" value="1"/>
</dbReference>
<protein>
    <submittedName>
        <fullName evidence="11">ABC transporter ATP-binding protein</fullName>
    </submittedName>
</protein>
<evidence type="ECO:0000313" key="12">
    <source>
        <dbReference type="Proteomes" id="UP000480246"/>
    </source>
</evidence>
<keyword evidence="4" id="KW-0547">Nucleotide-binding</keyword>
<feature type="domain" description="ABC transmembrane type-1" evidence="10">
    <location>
        <begin position="36"/>
        <end position="317"/>
    </location>
</feature>
<dbReference type="Proteomes" id="UP000480246">
    <property type="component" value="Unassembled WGS sequence"/>
</dbReference>
<dbReference type="SUPFAM" id="SSF52540">
    <property type="entry name" value="P-loop containing nucleoside triphosphate hydrolases"/>
    <property type="match status" value="1"/>
</dbReference>
<keyword evidence="5 11" id="KW-0067">ATP-binding</keyword>
<dbReference type="RefSeq" id="WP_153403752.1">
    <property type="nucleotide sequence ID" value="NZ_ML762431.1"/>
</dbReference>
<dbReference type="InterPro" id="IPR003593">
    <property type="entry name" value="AAA+_ATPase"/>
</dbReference>
<dbReference type="PROSITE" id="PS50929">
    <property type="entry name" value="ABC_TM1F"/>
    <property type="match status" value="1"/>
</dbReference>
<evidence type="ECO:0000256" key="3">
    <source>
        <dbReference type="ARBA" id="ARBA00022692"/>
    </source>
</evidence>
<dbReference type="InterPro" id="IPR003439">
    <property type="entry name" value="ABC_transporter-like_ATP-bd"/>
</dbReference>
<dbReference type="SUPFAM" id="SSF90123">
    <property type="entry name" value="ABC transporter transmembrane region"/>
    <property type="match status" value="1"/>
</dbReference>
<name>A0A7C8GTH2_9BACI</name>
<dbReference type="PROSITE" id="PS00211">
    <property type="entry name" value="ABC_TRANSPORTER_1"/>
    <property type="match status" value="1"/>
</dbReference>
<organism evidence="11 12">
    <name type="scientific">Gracilibacillus oryzae</name>
    <dbReference type="NCBI Taxonomy" id="1672701"/>
    <lineage>
        <taxon>Bacteria</taxon>
        <taxon>Bacillati</taxon>
        <taxon>Bacillota</taxon>
        <taxon>Bacilli</taxon>
        <taxon>Bacillales</taxon>
        <taxon>Bacillaceae</taxon>
        <taxon>Gracilibacillus</taxon>
    </lineage>
</organism>
<dbReference type="InterPro" id="IPR017871">
    <property type="entry name" value="ABC_transporter-like_CS"/>
</dbReference>
<dbReference type="GO" id="GO:0140359">
    <property type="term" value="F:ABC-type transporter activity"/>
    <property type="evidence" value="ECO:0007669"/>
    <property type="project" value="InterPro"/>
</dbReference>